<proteinExistence type="predicted"/>
<dbReference type="AlphaFoldDB" id="A0A8S0V174"/>
<name>A0A8S0V174_OLEEU</name>
<accession>A0A8S0V174</accession>
<evidence type="ECO:0000313" key="1">
    <source>
        <dbReference type="EMBL" id="CAA3022860.1"/>
    </source>
</evidence>
<dbReference type="Gramene" id="OE9A014473T1">
    <property type="protein sequence ID" value="OE9A014473C1"/>
    <property type="gene ID" value="OE9A014473"/>
</dbReference>
<dbReference type="SUPFAM" id="SSF51197">
    <property type="entry name" value="Clavaminate synthase-like"/>
    <property type="match status" value="1"/>
</dbReference>
<keyword evidence="2" id="KW-1185">Reference proteome</keyword>
<dbReference type="Proteomes" id="UP000594638">
    <property type="component" value="Unassembled WGS sequence"/>
</dbReference>
<organism evidence="1 2">
    <name type="scientific">Olea europaea subsp. europaea</name>
    <dbReference type="NCBI Taxonomy" id="158383"/>
    <lineage>
        <taxon>Eukaryota</taxon>
        <taxon>Viridiplantae</taxon>
        <taxon>Streptophyta</taxon>
        <taxon>Embryophyta</taxon>
        <taxon>Tracheophyta</taxon>
        <taxon>Spermatophyta</taxon>
        <taxon>Magnoliopsida</taxon>
        <taxon>eudicotyledons</taxon>
        <taxon>Gunneridae</taxon>
        <taxon>Pentapetalae</taxon>
        <taxon>asterids</taxon>
        <taxon>lamiids</taxon>
        <taxon>Lamiales</taxon>
        <taxon>Oleaceae</taxon>
        <taxon>Oleeae</taxon>
        <taxon>Olea</taxon>
    </lineage>
</organism>
<dbReference type="EMBL" id="CACTIH010009078">
    <property type="protein sequence ID" value="CAA3022860.1"/>
    <property type="molecule type" value="Genomic_DNA"/>
</dbReference>
<protein>
    <submittedName>
        <fullName evidence="1">Uncharacterized protein</fullName>
    </submittedName>
</protein>
<dbReference type="OrthoDB" id="1731652at2759"/>
<comment type="caution">
    <text evidence="1">The sequence shown here is derived from an EMBL/GenBank/DDBJ whole genome shotgun (WGS) entry which is preliminary data.</text>
</comment>
<evidence type="ECO:0000313" key="2">
    <source>
        <dbReference type="Proteomes" id="UP000594638"/>
    </source>
</evidence>
<gene>
    <name evidence="1" type="ORF">OLEA9_A014473</name>
</gene>
<sequence>MGEVDHAFIQTLEHQPKLDITEAKGVPLIDLSPLNSSDTDADISSLVAEISDAVNTLGYYDTEHTKNVRDWKEVFDLTVKKPTIVPASYESDEKELNHLMNQWPENLPELN</sequence>
<reference evidence="1 2" key="1">
    <citation type="submission" date="2019-12" db="EMBL/GenBank/DDBJ databases">
        <authorList>
            <person name="Alioto T."/>
            <person name="Alioto T."/>
            <person name="Gomez Garrido J."/>
        </authorList>
    </citation>
    <scope>NUCLEOTIDE SEQUENCE [LARGE SCALE GENOMIC DNA]</scope>
</reference>